<keyword evidence="1 2" id="KW-0732">Signal</keyword>
<gene>
    <name evidence="4" type="ORF">ACFQBQ_07070</name>
</gene>
<dbReference type="Pfam" id="PF13505">
    <property type="entry name" value="OMP_b-brl"/>
    <property type="match status" value="1"/>
</dbReference>
<feature type="signal peptide" evidence="2">
    <location>
        <begin position="1"/>
        <end position="30"/>
    </location>
</feature>
<name>A0ABW1ZAA0_9BACT</name>
<feature type="domain" description="Outer membrane protein beta-barrel" evidence="3">
    <location>
        <begin position="19"/>
        <end position="197"/>
    </location>
</feature>
<feature type="chain" id="PRO_5045103355" evidence="2">
    <location>
        <begin position="31"/>
        <end position="227"/>
    </location>
</feature>
<organism evidence="4 5">
    <name type="scientific">Granulicella cerasi</name>
    <dbReference type="NCBI Taxonomy" id="741063"/>
    <lineage>
        <taxon>Bacteria</taxon>
        <taxon>Pseudomonadati</taxon>
        <taxon>Acidobacteriota</taxon>
        <taxon>Terriglobia</taxon>
        <taxon>Terriglobales</taxon>
        <taxon>Acidobacteriaceae</taxon>
        <taxon>Granulicella</taxon>
    </lineage>
</organism>
<dbReference type="InterPro" id="IPR027385">
    <property type="entry name" value="Beta-barrel_OMP"/>
</dbReference>
<evidence type="ECO:0000313" key="5">
    <source>
        <dbReference type="Proteomes" id="UP001596391"/>
    </source>
</evidence>
<evidence type="ECO:0000313" key="4">
    <source>
        <dbReference type="EMBL" id="MFC6645350.1"/>
    </source>
</evidence>
<sequence length="227" mass="25258">MVRPLSRVMRLALRLSVCAFLLLPALQAHGQATTAGTLTEGAHVDVFLTGTLTHTGFVGSDRGLTGGVNYSLRHIFGFEPAAELRATTSLFSASDAAHERSFFLGPVVRRRIGRFEPYGDFLWGRGTITYPGTYLYEDNQYVRTAGGTHEYGGGLGIRLNDLWSLKFDIQQQHWNVPVLPTGQTFARSASFGVTRRFGLRHDKELPPDKNDPKWHTVCQDHPLLCKK</sequence>
<dbReference type="EMBL" id="JBHSWI010000001">
    <property type="protein sequence ID" value="MFC6645350.1"/>
    <property type="molecule type" value="Genomic_DNA"/>
</dbReference>
<reference evidence="5" key="1">
    <citation type="journal article" date="2019" name="Int. J. Syst. Evol. Microbiol.">
        <title>The Global Catalogue of Microorganisms (GCM) 10K type strain sequencing project: providing services to taxonomists for standard genome sequencing and annotation.</title>
        <authorList>
            <consortium name="The Broad Institute Genomics Platform"/>
            <consortium name="The Broad Institute Genome Sequencing Center for Infectious Disease"/>
            <person name="Wu L."/>
            <person name="Ma J."/>
        </authorList>
    </citation>
    <scope>NUCLEOTIDE SEQUENCE [LARGE SCALE GENOMIC DNA]</scope>
    <source>
        <strain evidence="5">CGMCC 1.16026</strain>
    </source>
</reference>
<comment type="caution">
    <text evidence="4">The sequence shown here is derived from an EMBL/GenBank/DDBJ whole genome shotgun (WGS) entry which is preliminary data.</text>
</comment>
<evidence type="ECO:0000259" key="3">
    <source>
        <dbReference type="Pfam" id="PF13505"/>
    </source>
</evidence>
<proteinExistence type="predicted"/>
<dbReference type="RefSeq" id="WP_263371729.1">
    <property type="nucleotide sequence ID" value="NZ_JAGSYD010000003.1"/>
</dbReference>
<keyword evidence="5" id="KW-1185">Reference proteome</keyword>
<dbReference type="Proteomes" id="UP001596391">
    <property type="component" value="Unassembled WGS sequence"/>
</dbReference>
<evidence type="ECO:0000256" key="1">
    <source>
        <dbReference type="ARBA" id="ARBA00022729"/>
    </source>
</evidence>
<accession>A0ABW1ZAA0</accession>
<protein>
    <submittedName>
        <fullName evidence="4">Porin family protein</fullName>
    </submittedName>
</protein>
<evidence type="ECO:0000256" key="2">
    <source>
        <dbReference type="SAM" id="SignalP"/>
    </source>
</evidence>